<evidence type="ECO:0000256" key="4">
    <source>
        <dbReference type="ARBA" id="ARBA00022563"/>
    </source>
</evidence>
<dbReference type="SUPFAM" id="SSF53597">
    <property type="entry name" value="Dihydrofolate reductase-like"/>
    <property type="match status" value="1"/>
</dbReference>
<evidence type="ECO:0000313" key="9">
    <source>
        <dbReference type="EMBL" id="QLQ81452.1"/>
    </source>
</evidence>
<sequence length="205" mass="23538">MTKVPVVAIVACMVPEMGIGFQGSLPWRLSNEMKYFRDVTTTTRDPKKVNAVIMGRKTWESIPQRFRPLRNRINMVLSRQNLPQCAPHDPHYRCDSLEAAVTELQSQLGDSLERIYIIGGADVYNQSFDLADHWLITKIRPAPNTELPRLDTFLDATKIASRLQERSTQELIDFLPASIAVDAQETAPLQEKGYHYWYTLYNRLN</sequence>
<keyword evidence="5" id="KW-0521">NADP</keyword>
<reference evidence="9 10" key="1">
    <citation type="submission" date="2020-06" db="EMBL/GenBank/DDBJ databases">
        <title>The yeast mating-type switching endonuclease HO is a domesticated member of an unorthodox homing genetic element family.</title>
        <authorList>
            <person name="Coughlan A.Y."/>
            <person name="Lombardi L."/>
            <person name="Braun-Galleani S."/>
            <person name="Martos A.R."/>
            <person name="Galeote V."/>
            <person name="Bigey F."/>
            <person name="Dequin S."/>
            <person name="Byrne K.P."/>
            <person name="Wolfe K.H."/>
        </authorList>
    </citation>
    <scope>NUCLEOTIDE SEQUENCE [LARGE SCALE GENOMIC DNA]</scope>
    <source>
        <strain evidence="9 10">CBS2947</strain>
    </source>
</reference>
<dbReference type="PROSITE" id="PS00075">
    <property type="entry name" value="DHFR_1"/>
    <property type="match status" value="1"/>
</dbReference>
<evidence type="ECO:0000256" key="2">
    <source>
        <dbReference type="ARBA" id="ARBA00012856"/>
    </source>
</evidence>
<dbReference type="PANTHER" id="PTHR48069">
    <property type="entry name" value="DIHYDROFOLATE REDUCTASE"/>
    <property type="match status" value="1"/>
</dbReference>
<dbReference type="Gene3D" id="3.40.430.10">
    <property type="entry name" value="Dihydrofolate Reductase, subunit A"/>
    <property type="match status" value="1"/>
</dbReference>
<keyword evidence="10" id="KW-1185">Reference proteome</keyword>
<proteinExistence type="inferred from homology"/>
<dbReference type="Proteomes" id="UP000510647">
    <property type="component" value="Chromosome 6"/>
</dbReference>
<evidence type="ECO:0000313" key="10">
    <source>
        <dbReference type="Proteomes" id="UP000510647"/>
    </source>
</evidence>
<evidence type="ECO:0000256" key="6">
    <source>
        <dbReference type="ARBA" id="ARBA00023002"/>
    </source>
</evidence>
<feature type="domain" description="DHFR" evidence="8">
    <location>
        <begin position="5"/>
        <end position="203"/>
    </location>
</feature>
<evidence type="ECO:0000256" key="3">
    <source>
        <dbReference type="ARBA" id="ARBA00018886"/>
    </source>
</evidence>
<comment type="pathway">
    <text evidence="1">Cofactor biosynthesis; tetrahydrofolate biosynthesis; 5,6,7,8-tetrahydrofolate from 7,8-dihydrofolate: step 1/1.</text>
</comment>
<evidence type="ECO:0000256" key="7">
    <source>
        <dbReference type="RuleBase" id="RU004474"/>
    </source>
</evidence>
<dbReference type="EMBL" id="CP059272">
    <property type="protein sequence ID" value="QLQ81452.1"/>
    <property type="molecule type" value="Genomic_DNA"/>
</dbReference>
<dbReference type="GO" id="GO:0046655">
    <property type="term" value="P:folic acid metabolic process"/>
    <property type="evidence" value="ECO:0007669"/>
    <property type="project" value="TreeGrafter"/>
</dbReference>
<dbReference type="InterPro" id="IPR012259">
    <property type="entry name" value="DHFR"/>
</dbReference>
<keyword evidence="4" id="KW-0554">One-carbon metabolism</keyword>
<evidence type="ECO:0000259" key="8">
    <source>
        <dbReference type="PROSITE" id="PS51330"/>
    </source>
</evidence>
<dbReference type="UniPathway" id="UPA00077">
    <property type="reaction ID" value="UER00158"/>
</dbReference>
<dbReference type="AlphaFoldDB" id="A0A7H9HYB4"/>
<dbReference type="EC" id="1.5.1.3" evidence="2"/>
<organism evidence="9 10">
    <name type="scientific">Torulaspora globosa</name>
    <dbReference type="NCBI Taxonomy" id="48254"/>
    <lineage>
        <taxon>Eukaryota</taxon>
        <taxon>Fungi</taxon>
        <taxon>Dikarya</taxon>
        <taxon>Ascomycota</taxon>
        <taxon>Saccharomycotina</taxon>
        <taxon>Saccharomycetes</taxon>
        <taxon>Saccharomycetales</taxon>
        <taxon>Saccharomycetaceae</taxon>
        <taxon>Torulaspora</taxon>
    </lineage>
</organism>
<dbReference type="GO" id="GO:0005739">
    <property type="term" value="C:mitochondrion"/>
    <property type="evidence" value="ECO:0007669"/>
    <property type="project" value="TreeGrafter"/>
</dbReference>
<dbReference type="InterPro" id="IPR001796">
    <property type="entry name" value="DHFR_dom"/>
</dbReference>
<accession>A0A7H9HYB4</accession>
<dbReference type="PROSITE" id="PS51330">
    <property type="entry name" value="DHFR_2"/>
    <property type="match status" value="1"/>
</dbReference>
<dbReference type="OrthoDB" id="414698at2759"/>
<keyword evidence="6" id="KW-0560">Oxidoreductase</keyword>
<evidence type="ECO:0000256" key="1">
    <source>
        <dbReference type="ARBA" id="ARBA00004903"/>
    </source>
</evidence>
<dbReference type="InterPro" id="IPR017925">
    <property type="entry name" value="DHFR_CS"/>
</dbReference>
<dbReference type="PANTHER" id="PTHR48069:SF3">
    <property type="entry name" value="DIHYDROFOLATE REDUCTASE"/>
    <property type="match status" value="1"/>
</dbReference>
<dbReference type="GO" id="GO:0050661">
    <property type="term" value="F:NADP binding"/>
    <property type="evidence" value="ECO:0007669"/>
    <property type="project" value="InterPro"/>
</dbReference>
<dbReference type="GO" id="GO:0046654">
    <property type="term" value="P:tetrahydrofolate biosynthetic process"/>
    <property type="evidence" value="ECO:0007669"/>
    <property type="project" value="UniProtKB-UniPathway"/>
</dbReference>
<evidence type="ECO:0000256" key="5">
    <source>
        <dbReference type="ARBA" id="ARBA00022857"/>
    </source>
</evidence>
<dbReference type="Pfam" id="PF00186">
    <property type="entry name" value="DHFR_1"/>
    <property type="match status" value="1"/>
</dbReference>
<dbReference type="CDD" id="cd00209">
    <property type="entry name" value="DHFR"/>
    <property type="match status" value="1"/>
</dbReference>
<protein>
    <recommendedName>
        <fullName evidence="3">Dihydrofolate reductase</fullName>
        <ecNumber evidence="2">1.5.1.3</ecNumber>
    </recommendedName>
</protein>
<dbReference type="GO" id="GO:0006730">
    <property type="term" value="P:one-carbon metabolic process"/>
    <property type="evidence" value="ECO:0007669"/>
    <property type="project" value="UniProtKB-KW"/>
</dbReference>
<dbReference type="InterPro" id="IPR024072">
    <property type="entry name" value="DHFR-like_dom_sf"/>
</dbReference>
<name>A0A7H9HYB4_9SACH</name>
<dbReference type="GO" id="GO:0004146">
    <property type="term" value="F:dihydrofolate reductase activity"/>
    <property type="evidence" value="ECO:0007669"/>
    <property type="project" value="UniProtKB-EC"/>
</dbReference>
<dbReference type="PRINTS" id="PR00070">
    <property type="entry name" value="DHFR"/>
</dbReference>
<comment type="similarity">
    <text evidence="7">Belongs to the dihydrofolate reductase family.</text>
</comment>
<dbReference type="GO" id="GO:0046452">
    <property type="term" value="P:dihydrofolate metabolic process"/>
    <property type="evidence" value="ECO:0007669"/>
    <property type="project" value="TreeGrafter"/>
</dbReference>
<gene>
    <name evidence="9" type="ORF">HG537_0F02130</name>
</gene>